<dbReference type="EMBL" id="NPHW01004848">
    <property type="protein sequence ID" value="OXV07449.1"/>
    <property type="molecule type" value="Genomic_DNA"/>
</dbReference>
<accession>A0A232LTI4</accession>
<keyword evidence="2 5" id="KW-0040">ANK repeat</keyword>
<protein>
    <recommendedName>
        <fullName evidence="4">Ankyrin repeat domain-containing protein 54</fullName>
    </recommendedName>
</protein>
<gene>
    <name evidence="6" type="ORF">Egran_04786</name>
</gene>
<name>A0A232LTI4_9EURO</name>
<dbReference type="Pfam" id="PF12796">
    <property type="entry name" value="Ank_2"/>
    <property type="match status" value="1"/>
</dbReference>
<dbReference type="AlphaFoldDB" id="A0A232LTI4"/>
<dbReference type="InterPro" id="IPR002110">
    <property type="entry name" value="Ankyrin_rpt"/>
</dbReference>
<evidence type="ECO:0000256" key="4">
    <source>
        <dbReference type="ARBA" id="ARBA00039237"/>
    </source>
</evidence>
<dbReference type="Proteomes" id="UP000243515">
    <property type="component" value="Unassembled WGS sequence"/>
</dbReference>
<keyword evidence="1" id="KW-0677">Repeat</keyword>
<organism evidence="6 7">
    <name type="scientific">Elaphomyces granulatus</name>
    <dbReference type="NCBI Taxonomy" id="519963"/>
    <lineage>
        <taxon>Eukaryota</taxon>
        <taxon>Fungi</taxon>
        <taxon>Dikarya</taxon>
        <taxon>Ascomycota</taxon>
        <taxon>Pezizomycotina</taxon>
        <taxon>Eurotiomycetes</taxon>
        <taxon>Eurotiomycetidae</taxon>
        <taxon>Eurotiales</taxon>
        <taxon>Elaphomycetaceae</taxon>
        <taxon>Elaphomyces</taxon>
    </lineage>
</organism>
<dbReference type="PROSITE" id="PS50088">
    <property type="entry name" value="ANK_REPEAT"/>
    <property type="match status" value="1"/>
</dbReference>
<dbReference type="PANTHER" id="PTHR24197">
    <property type="entry name" value="ANKYRIN REPEAT DOMAIN-CONTAINING PROTEIN 61"/>
    <property type="match status" value="1"/>
</dbReference>
<feature type="repeat" description="ANK" evidence="5">
    <location>
        <begin position="11"/>
        <end position="43"/>
    </location>
</feature>
<feature type="non-terminal residue" evidence="6">
    <location>
        <position position="1"/>
    </location>
</feature>
<evidence type="ECO:0000256" key="2">
    <source>
        <dbReference type="ARBA" id="ARBA00023043"/>
    </source>
</evidence>
<evidence type="ECO:0000256" key="3">
    <source>
        <dbReference type="ARBA" id="ARBA00037385"/>
    </source>
</evidence>
<dbReference type="PROSITE" id="PS50297">
    <property type="entry name" value="ANK_REP_REGION"/>
    <property type="match status" value="1"/>
</dbReference>
<keyword evidence="7" id="KW-1185">Reference proteome</keyword>
<dbReference type="SUPFAM" id="SSF48403">
    <property type="entry name" value="Ankyrin repeat"/>
    <property type="match status" value="1"/>
</dbReference>
<comment type="function">
    <text evidence="3">Plays an important role in regulating intracellular signaling events associated with erythroid terminal differentiation.</text>
</comment>
<dbReference type="PANTHER" id="PTHR24197:SF44">
    <property type="entry name" value="ANKYRIN REPEAT DOMAIN-CONTAINING PROTEIN 54"/>
    <property type="match status" value="1"/>
</dbReference>
<dbReference type="Gene3D" id="1.25.40.20">
    <property type="entry name" value="Ankyrin repeat-containing domain"/>
    <property type="match status" value="1"/>
</dbReference>
<comment type="caution">
    <text evidence="6">The sequence shown here is derived from an EMBL/GenBank/DDBJ whole genome shotgun (WGS) entry which is preliminary data.</text>
</comment>
<evidence type="ECO:0000256" key="5">
    <source>
        <dbReference type="PROSITE-ProRule" id="PRU00023"/>
    </source>
</evidence>
<evidence type="ECO:0000313" key="6">
    <source>
        <dbReference type="EMBL" id="OXV07449.1"/>
    </source>
</evidence>
<reference evidence="6 7" key="1">
    <citation type="journal article" date="2015" name="Environ. Microbiol.">
        <title>Metagenome sequence of Elaphomyces granulatus from sporocarp tissue reveals Ascomycota ectomycorrhizal fingerprints of genome expansion and a Proteobacteria-rich microbiome.</title>
        <authorList>
            <person name="Quandt C.A."/>
            <person name="Kohler A."/>
            <person name="Hesse C.N."/>
            <person name="Sharpton T.J."/>
            <person name="Martin F."/>
            <person name="Spatafora J.W."/>
        </authorList>
    </citation>
    <scope>NUCLEOTIDE SEQUENCE [LARGE SCALE GENOMIC DNA]</scope>
    <source>
        <strain evidence="6 7">OSC145934</strain>
    </source>
</reference>
<evidence type="ECO:0000256" key="1">
    <source>
        <dbReference type="ARBA" id="ARBA00022737"/>
    </source>
</evidence>
<evidence type="ECO:0000313" key="7">
    <source>
        <dbReference type="Proteomes" id="UP000243515"/>
    </source>
</evidence>
<proteinExistence type="predicted"/>
<sequence>EGADTESRDKYGRTILHLAAESSDVAVVRLLLDYGADMEAKDNRELTVLHSAVHNDHGEVQ</sequence>
<dbReference type="InterPro" id="IPR036770">
    <property type="entry name" value="Ankyrin_rpt-contain_sf"/>
</dbReference>
<dbReference type="SMART" id="SM00248">
    <property type="entry name" value="ANK"/>
    <property type="match status" value="1"/>
</dbReference>
<dbReference type="OrthoDB" id="195446at2759"/>